<gene>
    <name evidence="2" type="ORF">PILCRDRAFT_714997</name>
</gene>
<dbReference type="AlphaFoldDB" id="A0A0C3F1K6"/>
<protein>
    <submittedName>
        <fullName evidence="2">Uncharacterized protein</fullName>
    </submittedName>
</protein>
<name>A0A0C3F1K6_PILCF</name>
<dbReference type="HOGENOM" id="CLU_067635_0_0_1"/>
<accession>A0A0C3F1K6</accession>
<evidence type="ECO:0000313" key="3">
    <source>
        <dbReference type="Proteomes" id="UP000054166"/>
    </source>
</evidence>
<evidence type="ECO:0000256" key="1">
    <source>
        <dbReference type="SAM" id="MobiDB-lite"/>
    </source>
</evidence>
<reference evidence="2 3" key="1">
    <citation type="submission" date="2014-04" db="EMBL/GenBank/DDBJ databases">
        <authorList>
            <consortium name="DOE Joint Genome Institute"/>
            <person name="Kuo A."/>
            <person name="Tarkka M."/>
            <person name="Buscot F."/>
            <person name="Kohler A."/>
            <person name="Nagy L.G."/>
            <person name="Floudas D."/>
            <person name="Copeland A."/>
            <person name="Barry K.W."/>
            <person name="Cichocki N."/>
            <person name="Veneault-Fourrey C."/>
            <person name="LaButti K."/>
            <person name="Lindquist E.A."/>
            <person name="Lipzen A."/>
            <person name="Lundell T."/>
            <person name="Morin E."/>
            <person name="Murat C."/>
            <person name="Sun H."/>
            <person name="Tunlid A."/>
            <person name="Henrissat B."/>
            <person name="Grigoriev I.V."/>
            <person name="Hibbett D.S."/>
            <person name="Martin F."/>
            <person name="Nordberg H.P."/>
            <person name="Cantor M.N."/>
            <person name="Hua S.X."/>
        </authorList>
    </citation>
    <scope>NUCLEOTIDE SEQUENCE [LARGE SCALE GENOMIC DNA]</scope>
    <source>
        <strain evidence="2 3">F 1598</strain>
    </source>
</reference>
<keyword evidence="3" id="KW-1185">Reference proteome</keyword>
<dbReference type="OrthoDB" id="3243781at2759"/>
<dbReference type="Proteomes" id="UP000054166">
    <property type="component" value="Unassembled WGS sequence"/>
</dbReference>
<evidence type="ECO:0000313" key="2">
    <source>
        <dbReference type="EMBL" id="KIM74044.1"/>
    </source>
</evidence>
<feature type="region of interest" description="Disordered" evidence="1">
    <location>
        <begin position="270"/>
        <end position="347"/>
    </location>
</feature>
<dbReference type="InParanoid" id="A0A0C3F1K6"/>
<organism evidence="2 3">
    <name type="scientific">Piloderma croceum (strain F 1598)</name>
    <dbReference type="NCBI Taxonomy" id="765440"/>
    <lineage>
        <taxon>Eukaryota</taxon>
        <taxon>Fungi</taxon>
        <taxon>Dikarya</taxon>
        <taxon>Basidiomycota</taxon>
        <taxon>Agaricomycotina</taxon>
        <taxon>Agaricomycetes</taxon>
        <taxon>Agaricomycetidae</taxon>
        <taxon>Atheliales</taxon>
        <taxon>Atheliaceae</taxon>
        <taxon>Piloderma</taxon>
    </lineage>
</organism>
<sequence>MPLDLRRFLHLLARFFMSIPPAPHIPALFPTVIQRSHIVDWSASIRALPDALLCLVESIEFMKSTQSMQHEYLLIRVRHPRSARLAVFMVDRCPSSKLPIGRLIPSQSGGSSSPPPVASDNVTISAGDDERKITVDKHGTSEILSTLTFPSLRPSVLDLSTLLEVVNSHAPFYTLDEYQCYWFAGATFDVIKLEFEATETRNTTGKLERASFRGYSLKKEDTTPALRKEFTAKNALYASQRKESQRAHEAPIVAAQVRADEAERELVAANDRARTEAAKRVEAERERAEAERERAEAERERAEAERERAEAERERAVANDRARSEAEKRAEAERERAEAQRERAEANDRAMRLEAQMLELQQRLRVGIVHSDE</sequence>
<proteinExistence type="predicted"/>
<reference evidence="3" key="2">
    <citation type="submission" date="2015-01" db="EMBL/GenBank/DDBJ databases">
        <title>Evolutionary Origins and Diversification of the Mycorrhizal Mutualists.</title>
        <authorList>
            <consortium name="DOE Joint Genome Institute"/>
            <consortium name="Mycorrhizal Genomics Consortium"/>
            <person name="Kohler A."/>
            <person name="Kuo A."/>
            <person name="Nagy L.G."/>
            <person name="Floudas D."/>
            <person name="Copeland A."/>
            <person name="Barry K.W."/>
            <person name="Cichocki N."/>
            <person name="Veneault-Fourrey C."/>
            <person name="LaButti K."/>
            <person name="Lindquist E.A."/>
            <person name="Lipzen A."/>
            <person name="Lundell T."/>
            <person name="Morin E."/>
            <person name="Murat C."/>
            <person name="Riley R."/>
            <person name="Ohm R."/>
            <person name="Sun H."/>
            <person name="Tunlid A."/>
            <person name="Henrissat B."/>
            <person name="Grigoriev I.V."/>
            <person name="Hibbett D.S."/>
            <person name="Martin F."/>
        </authorList>
    </citation>
    <scope>NUCLEOTIDE SEQUENCE [LARGE SCALE GENOMIC DNA]</scope>
    <source>
        <strain evidence="3">F 1598</strain>
    </source>
</reference>
<dbReference type="STRING" id="765440.A0A0C3F1K6"/>
<dbReference type="EMBL" id="KN833068">
    <property type="protein sequence ID" value="KIM74044.1"/>
    <property type="molecule type" value="Genomic_DNA"/>
</dbReference>